<dbReference type="PROSITE" id="PS50887">
    <property type="entry name" value="GGDEF"/>
    <property type="match status" value="1"/>
</dbReference>
<feature type="domain" description="GGDEF" evidence="3">
    <location>
        <begin position="282"/>
        <end position="416"/>
    </location>
</feature>
<dbReference type="Proteomes" id="UP000295008">
    <property type="component" value="Unassembled WGS sequence"/>
</dbReference>
<dbReference type="InterPro" id="IPR035965">
    <property type="entry name" value="PAS-like_dom_sf"/>
</dbReference>
<dbReference type="Pfam" id="PF13188">
    <property type="entry name" value="PAS_8"/>
    <property type="match status" value="1"/>
</dbReference>
<evidence type="ECO:0000259" key="3">
    <source>
        <dbReference type="PROSITE" id="PS50887"/>
    </source>
</evidence>
<organism evidence="5 6">
    <name type="scientific">Hydrogenispora ethanolica</name>
    <dbReference type="NCBI Taxonomy" id="1082276"/>
    <lineage>
        <taxon>Bacteria</taxon>
        <taxon>Bacillati</taxon>
        <taxon>Bacillota</taxon>
        <taxon>Hydrogenispora</taxon>
    </lineage>
</organism>
<dbReference type="CDD" id="cd00130">
    <property type="entry name" value="PAS"/>
    <property type="match status" value="2"/>
</dbReference>
<dbReference type="PROSITE" id="PS51832">
    <property type="entry name" value="HD_GYP"/>
    <property type="match status" value="1"/>
</dbReference>
<dbReference type="InterPro" id="IPR000160">
    <property type="entry name" value="GGDEF_dom"/>
</dbReference>
<feature type="domain" description="PAS" evidence="1">
    <location>
        <begin position="129"/>
        <end position="200"/>
    </location>
</feature>
<dbReference type="PANTHER" id="PTHR45228:SF1">
    <property type="entry name" value="CYCLIC DI-GMP PHOSPHODIESTERASE TM_0186"/>
    <property type="match status" value="1"/>
</dbReference>
<dbReference type="NCBIfam" id="TIGR00254">
    <property type="entry name" value="GGDEF"/>
    <property type="match status" value="1"/>
</dbReference>
<dbReference type="InterPro" id="IPR043128">
    <property type="entry name" value="Rev_trsase/Diguanyl_cyclase"/>
</dbReference>
<evidence type="ECO:0000259" key="1">
    <source>
        <dbReference type="PROSITE" id="PS50112"/>
    </source>
</evidence>
<dbReference type="SUPFAM" id="SSF55785">
    <property type="entry name" value="PYP-like sensor domain (PAS domain)"/>
    <property type="match status" value="2"/>
</dbReference>
<accession>A0A4R1QRE3</accession>
<dbReference type="Pfam" id="PF00990">
    <property type="entry name" value="GGDEF"/>
    <property type="match status" value="1"/>
</dbReference>
<dbReference type="SMART" id="SM00267">
    <property type="entry name" value="GGDEF"/>
    <property type="match status" value="1"/>
</dbReference>
<dbReference type="EMBL" id="SLUN01000055">
    <property type="protein sequence ID" value="TCL55581.1"/>
    <property type="molecule type" value="Genomic_DNA"/>
</dbReference>
<dbReference type="Gene3D" id="3.30.70.270">
    <property type="match status" value="1"/>
</dbReference>
<proteinExistence type="predicted"/>
<protein>
    <submittedName>
        <fullName evidence="5">PAS domain S-box-containing protein/diguanylate cyclase (GGDEF)-like protein</fullName>
    </submittedName>
</protein>
<dbReference type="Pfam" id="PF08448">
    <property type="entry name" value="PAS_4"/>
    <property type="match status" value="1"/>
</dbReference>
<sequence length="591" mass="66419">MSDIYYHVFHSSPLALLIIQDGLVQLANPMSLRLFGYTREEELRNFPIKLLLNGLDFSQSVAVQQPGLTGPSFITYPFQVRNHQNTVIHLVGCFSAVQYNGRPAILAQFWQENIWRVAQSAESATAEIPQSKYKEVMDSLHEVVFEMDLQARITFANTKAFEFFGVTEADYRRGINALDYVVPSERERMRDNIGKVLRGEKDGVTEYLVRKKGGDVFPVIIHSTRIMRDGKPVGLSGIIVDITERKIAEEKLKHLSQHDTLTGLYNRSYFEHAMLKLKANKAPAGIIICDVDGLKLINDTLGHSYGDQLITMTANLLRQTFQGSGDVVARIGGDEFAILCSHSNAGILQDLISQFHSAIAKHNQVHPQIPISVSCGFASRENETMSPDELFKAADDNMYKEKLSNRQNNRDSVIQMLMNALEPRDYLSDGHAERLQDLVVRFAVRIGLPAECHSDLRLFAKFHDIGKVGIPDQILFKSGPLTKEEEREVQRHPEIGYRIAQSTPDLVPIAEWILKHHEWWNGNGYPLGIAGDSIPLECRILAIADAFDTMTNDRPYRKAIPVPAALNELKKASGVQFDPQLVPLLADVIEH</sequence>
<evidence type="ECO:0000313" key="5">
    <source>
        <dbReference type="EMBL" id="TCL55581.1"/>
    </source>
</evidence>
<dbReference type="InterPro" id="IPR000014">
    <property type="entry name" value="PAS"/>
</dbReference>
<dbReference type="InterPro" id="IPR052020">
    <property type="entry name" value="Cyclic_di-GMP/3'3'-cGAMP_PDE"/>
</dbReference>
<dbReference type="InterPro" id="IPR029787">
    <property type="entry name" value="Nucleotide_cyclase"/>
</dbReference>
<name>A0A4R1QRE3_HYDET</name>
<dbReference type="Pfam" id="PF13487">
    <property type="entry name" value="HD_5"/>
    <property type="match status" value="1"/>
</dbReference>
<comment type="caution">
    <text evidence="5">The sequence shown here is derived from an EMBL/GenBank/DDBJ whole genome shotgun (WGS) entry which is preliminary data.</text>
</comment>
<dbReference type="CDD" id="cd00077">
    <property type="entry name" value="HDc"/>
    <property type="match status" value="1"/>
</dbReference>
<reference evidence="5 6" key="1">
    <citation type="submission" date="2019-03" db="EMBL/GenBank/DDBJ databases">
        <title>Genomic Encyclopedia of Type Strains, Phase IV (KMG-IV): sequencing the most valuable type-strain genomes for metagenomic binning, comparative biology and taxonomic classification.</title>
        <authorList>
            <person name="Goeker M."/>
        </authorList>
    </citation>
    <scope>NUCLEOTIDE SEQUENCE [LARGE SCALE GENOMIC DNA]</scope>
    <source>
        <strain evidence="5 6">LX-B</strain>
    </source>
</reference>
<feature type="domain" description="PAC" evidence="2">
    <location>
        <begin position="203"/>
        <end position="254"/>
    </location>
</feature>
<dbReference type="InterPro" id="IPR037522">
    <property type="entry name" value="HD_GYP_dom"/>
</dbReference>
<dbReference type="Gene3D" id="3.30.450.20">
    <property type="entry name" value="PAS domain"/>
    <property type="match status" value="1"/>
</dbReference>
<dbReference type="RefSeq" id="WP_165908316.1">
    <property type="nucleotide sequence ID" value="NZ_SLUN01000055.1"/>
</dbReference>
<dbReference type="InterPro" id="IPR000700">
    <property type="entry name" value="PAS-assoc_C"/>
</dbReference>
<dbReference type="CDD" id="cd01949">
    <property type="entry name" value="GGDEF"/>
    <property type="match status" value="1"/>
</dbReference>
<dbReference type="InterPro" id="IPR003607">
    <property type="entry name" value="HD/PDEase_dom"/>
</dbReference>
<dbReference type="InterPro" id="IPR013656">
    <property type="entry name" value="PAS_4"/>
</dbReference>
<feature type="domain" description="HD-GYP" evidence="4">
    <location>
        <begin position="406"/>
        <end position="591"/>
    </location>
</feature>
<dbReference type="SMART" id="SM00471">
    <property type="entry name" value="HDc"/>
    <property type="match status" value="1"/>
</dbReference>
<dbReference type="SUPFAM" id="SSF109604">
    <property type="entry name" value="HD-domain/PDEase-like"/>
    <property type="match status" value="1"/>
</dbReference>
<gene>
    <name evidence="5" type="ORF">EDC14_105512</name>
</gene>
<dbReference type="SUPFAM" id="SSF55073">
    <property type="entry name" value="Nucleotide cyclase"/>
    <property type="match status" value="1"/>
</dbReference>
<dbReference type="PANTHER" id="PTHR45228">
    <property type="entry name" value="CYCLIC DI-GMP PHOSPHODIESTERASE TM_0186-RELATED"/>
    <property type="match status" value="1"/>
</dbReference>
<keyword evidence="6" id="KW-1185">Reference proteome</keyword>
<evidence type="ECO:0000259" key="2">
    <source>
        <dbReference type="PROSITE" id="PS50113"/>
    </source>
</evidence>
<dbReference type="PROSITE" id="PS50113">
    <property type="entry name" value="PAC"/>
    <property type="match status" value="1"/>
</dbReference>
<dbReference type="AlphaFoldDB" id="A0A4R1QRE3"/>
<dbReference type="Gene3D" id="1.10.3210.10">
    <property type="entry name" value="Hypothetical protein af1432"/>
    <property type="match status" value="1"/>
</dbReference>
<dbReference type="NCBIfam" id="TIGR00229">
    <property type="entry name" value="sensory_box"/>
    <property type="match status" value="1"/>
</dbReference>
<dbReference type="SMART" id="SM00086">
    <property type="entry name" value="PAC"/>
    <property type="match status" value="1"/>
</dbReference>
<evidence type="ECO:0000259" key="4">
    <source>
        <dbReference type="PROSITE" id="PS51832"/>
    </source>
</evidence>
<dbReference type="PROSITE" id="PS50112">
    <property type="entry name" value="PAS"/>
    <property type="match status" value="1"/>
</dbReference>
<dbReference type="SMART" id="SM00091">
    <property type="entry name" value="PAS"/>
    <property type="match status" value="2"/>
</dbReference>
<dbReference type="InterPro" id="IPR001610">
    <property type="entry name" value="PAC"/>
</dbReference>
<evidence type="ECO:0000313" key="6">
    <source>
        <dbReference type="Proteomes" id="UP000295008"/>
    </source>
</evidence>